<dbReference type="PANTHER" id="PTHR43201:SF32">
    <property type="entry name" value="2-SUCCINYLBENZOATE--COA LIGASE, CHLOROPLASTIC_PEROXISOMAL"/>
    <property type="match status" value="1"/>
</dbReference>
<name>A0ABT1E5Z4_9ACTN</name>
<comment type="caution">
    <text evidence="3">The sequence shown here is derived from an EMBL/GenBank/DDBJ whole genome shotgun (WGS) entry which is preliminary data.</text>
</comment>
<feature type="domain" description="AMP-binding enzyme C-terminal" evidence="2">
    <location>
        <begin position="164"/>
        <end position="235"/>
    </location>
</feature>
<dbReference type="RefSeq" id="WP_253243584.1">
    <property type="nucleotide sequence ID" value="NZ_JAMYJR010000060.1"/>
</dbReference>
<evidence type="ECO:0000259" key="2">
    <source>
        <dbReference type="Pfam" id="PF13193"/>
    </source>
</evidence>
<dbReference type="CDD" id="cd04433">
    <property type="entry name" value="AFD_class_I"/>
    <property type="match status" value="1"/>
</dbReference>
<organism evidence="3 4">
    <name type="scientific">Paractinoplanes aksuensis</name>
    <dbReference type="NCBI Taxonomy" id="2939490"/>
    <lineage>
        <taxon>Bacteria</taxon>
        <taxon>Bacillati</taxon>
        <taxon>Actinomycetota</taxon>
        <taxon>Actinomycetes</taxon>
        <taxon>Micromonosporales</taxon>
        <taxon>Micromonosporaceae</taxon>
        <taxon>Paractinoplanes</taxon>
    </lineage>
</organism>
<dbReference type="InterPro" id="IPR042099">
    <property type="entry name" value="ANL_N_sf"/>
</dbReference>
<gene>
    <name evidence="3" type="ORF">M1L60_44030</name>
</gene>
<dbReference type="PANTHER" id="PTHR43201">
    <property type="entry name" value="ACYL-COA SYNTHETASE"/>
    <property type="match status" value="1"/>
</dbReference>
<evidence type="ECO:0000313" key="3">
    <source>
        <dbReference type="EMBL" id="MCO8277570.1"/>
    </source>
</evidence>
<dbReference type="Pfam" id="PF00501">
    <property type="entry name" value="AMP-binding"/>
    <property type="match status" value="1"/>
</dbReference>
<dbReference type="InterPro" id="IPR000873">
    <property type="entry name" value="AMP-dep_synth/lig_dom"/>
</dbReference>
<protein>
    <submittedName>
        <fullName evidence="3">AMP-binding protein</fullName>
    </submittedName>
</protein>
<dbReference type="Gene3D" id="3.30.300.30">
    <property type="match status" value="1"/>
</dbReference>
<dbReference type="Pfam" id="PF13193">
    <property type="entry name" value="AMP-binding_C"/>
    <property type="match status" value="1"/>
</dbReference>
<proteinExistence type="predicted"/>
<evidence type="ECO:0000259" key="1">
    <source>
        <dbReference type="Pfam" id="PF00501"/>
    </source>
</evidence>
<dbReference type="Proteomes" id="UP001523369">
    <property type="component" value="Unassembled WGS sequence"/>
</dbReference>
<reference evidence="3 4" key="1">
    <citation type="submission" date="2022-06" db="EMBL/GenBank/DDBJ databases">
        <title>New Species of the Genus Actinoplanes, ActinopZanes ferrugineus.</title>
        <authorList>
            <person name="Ding P."/>
        </authorList>
    </citation>
    <scope>NUCLEOTIDE SEQUENCE [LARGE SCALE GENOMIC DNA]</scope>
    <source>
        <strain evidence="3 4">TRM88003</strain>
    </source>
</reference>
<evidence type="ECO:0000313" key="4">
    <source>
        <dbReference type="Proteomes" id="UP001523369"/>
    </source>
</evidence>
<keyword evidence="4" id="KW-1185">Reference proteome</keyword>
<dbReference type="InterPro" id="IPR045851">
    <property type="entry name" value="AMP-bd_C_sf"/>
</dbReference>
<dbReference type="Gene3D" id="3.40.50.12780">
    <property type="entry name" value="N-terminal domain of ligase-like"/>
    <property type="match status" value="1"/>
</dbReference>
<sequence>MRGRVEAYAKAGRTQVDLGRQMPAARWPALDSLRGVVSGAAPLPADLCERLNERLPGRLFNMYATTEAGWAAMATPADLRAAPGTVGRAPRGVRFRVVEPGGPPLPPDRIGKIQVRGWHPDGQWLPTGDLGHVDLAGRLFVDGRLDDMIVPGGENVYAGPVTTIVTSHPDVADALLEPVADEEFGPRLRATVELRPGRSLTADELRAWLDPRLSRAERPRDITVVAALRRTATGKVVRLSSVKPSAYDH</sequence>
<dbReference type="SUPFAM" id="SSF56801">
    <property type="entry name" value="Acetyl-CoA synthetase-like"/>
    <property type="match status" value="1"/>
</dbReference>
<feature type="domain" description="AMP-dependent synthetase/ligase" evidence="1">
    <location>
        <begin position="29"/>
        <end position="117"/>
    </location>
</feature>
<dbReference type="InterPro" id="IPR025110">
    <property type="entry name" value="AMP-bd_C"/>
</dbReference>
<dbReference type="EMBL" id="JAMYJR010000060">
    <property type="protein sequence ID" value="MCO8277570.1"/>
    <property type="molecule type" value="Genomic_DNA"/>
</dbReference>
<accession>A0ABT1E5Z4</accession>